<reference evidence="6" key="1">
    <citation type="journal article" date="2023" name="Insect Mol. Biol.">
        <title>Genome sequencing provides insights into the evolution of gene families encoding plant cell wall-degrading enzymes in longhorned beetles.</title>
        <authorList>
            <person name="Shin N.R."/>
            <person name="Okamura Y."/>
            <person name="Kirsch R."/>
            <person name="Pauchet Y."/>
        </authorList>
    </citation>
    <scope>NUCLEOTIDE SEQUENCE</scope>
    <source>
        <strain evidence="6">RBIC_L_NR</strain>
    </source>
</reference>
<feature type="transmembrane region" description="Helical" evidence="5">
    <location>
        <begin position="187"/>
        <end position="211"/>
    </location>
</feature>
<dbReference type="Pfam" id="PF07690">
    <property type="entry name" value="MFS_1"/>
    <property type="match status" value="1"/>
</dbReference>
<dbReference type="Gene3D" id="1.20.1250.20">
    <property type="entry name" value="MFS general substrate transporter like domains"/>
    <property type="match status" value="1"/>
</dbReference>
<keyword evidence="3 5" id="KW-1133">Transmembrane helix</keyword>
<organism evidence="6 7">
    <name type="scientific">Rhamnusium bicolor</name>
    <dbReference type="NCBI Taxonomy" id="1586634"/>
    <lineage>
        <taxon>Eukaryota</taxon>
        <taxon>Metazoa</taxon>
        <taxon>Ecdysozoa</taxon>
        <taxon>Arthropoda</taxon>
        <taxon>Hexapoda</taxon>
        <taxon>Insecta</taxon>
        <taxon>Pterygota</taxon>
        <taxon>Neoptera</taxon>
        <taxon>Endopterygota</taxon>
        <taxon>Coleoptera</taxon>
        <taxon>Polyphaga</taxon>
        <taxon>Cucujiformia</taxon>
        <taxon>Chrysomeloidea</taxon>
        <taxon>Cerambycidae</taxon>
        <taxon>Lepturinae</taxon>
        <taxon>Rhagiini</taxon>
        <taxon>Rhamnusium</taxon>
    </lineage>
</organism>
<evidence type="ECO:0000313" key="7">
    <source>
        <dbReference type="Proteomes" id="UP001162156"/>
    </source>
</evidence>
<dbReference type="EMBL" id="JANEYF010001934">
    <property type="protein sequence ID" value="KAJ8954116.1"/>
    <property type="molecule type" value="Genomic_DNA"/>
</dbReference>
<dbReference type="GO" id="GO:0016020">
    <property type="term" value="C:membrane"/>
    <property type="evidence" value="ECO:0007669"/>
    <property type="project" value="UniProtKB-SubCell"/>
</dbReference>
<feature type="transmembrane region" description="Helical" evidence="5">
    <location>
        <begin position="313"/>
        <end position="333"/>
    </location>
</feature>
<feature type="transmembrane region" description="Helical" evidence="5">
    <location>
        <begin position="87"/>
        <end position="109"/>
    </location>
</feature>
<dbReference type="PANTHER" id="PTHR23507:SF1">
    <property type="entry name" value="FI18259P1-RELATED"/>
    <property type="match status" value="1"/>
</dbReference>
<protein>
    <submittedName>
        <fullName evidence="6">Uncharacterized protein</fullName>
    </submittedName>
</protein>
<proteinExistence type="predicted"/>
<comment type="caution">
    <text evidence="6">The sequence shown here is derived from an EMBL/GenBank/DDBJ whole genome shotgun (WGS) entry which is preliminary data.</text>
</comment>
<gene>
    <name evidence="6" type="ORF">NQ314_007145</name>
</gene>
<sequence length="377" mass="42059">MSLEKSISMEAGLQSIVVEGEKPKEIKNMSICTKIKIVMTNITLPLEVNVIAEALPPALTGGWFAMFMGIFTYISSVTSEETRTVRIGAVNMLLNVGICVGISMSGILYETIGFYGVYSLSLVMYFSGLTYGICFVKDINEIEMEKGIQKETKEKKNFLLDFFDIKHVIQTLKVAFKTGEHNRRTRVSVIMILVMVVIGPMHGEMNVAYYFVRYKFGWSSIDYSLFSTFQFVAHTVGTLFSLAFFTKFLKVDDTVLGMLSSGSKIIGALFYAFAPTPYFYYAGAIAEMLNGTSFIAMRSIVSKLVPSNELGQINSLFGVAEAIIPLVYGPLYSKIYAKTIETFPGAFFLVGGVLTAPAIIIFIWLYFEHQKDKKEEK</sequence>
<evidence type="ECO:0000313" key="6">
    <source>
        <dbReference type="EMBL" id="KAJ8954116.1"/>
    </source>
</evidence>
<keyword evidence="2 5" id="KW-0812">Transmembrane</keyword>
<evidence type="ECO:0000256" key="2">
    <source>
        <dbReference type="ARBA" id="ARBA00022692"/>
    </source>
</evidence>
<dbReference type="InterPro" id="IPR036259">
    <property type="entry name" value="MFS_trans_sf"/>
</dbReference>
<dbReference type="AlphaFoldDB" id="A0AAV8YTB9"/>
<dbReference type="Proteomes" id="UP001162156">
    <property type="component" value="Unassembled WGS sequence"/>
</dbReference>
<evidence type="ECO:0000256" key="4">
    <source>
        <dbReference type="ARBA" id="ARBA00023136"/>
    </source>
</evidence>
<dbReference type="InterPro" id="IPR011701">
    <property type="entry name" value="MFS"/>
</dbReference>
<feature type="transmembrane region" description="Helical" evidence="5">
    <location>
        <begin position="345"/>
        <end position="367"/>
    </location>
</feature>
<dbReference type="GO" id="GO:0022857">
    <property type="term" value="F:transmembrane transporter activity"/>
    <property type="evidence" value="ECO:0007669"/>
    <property type="project" value="InterPro"/>
</dbReference>
<accession>A0AAV8YTB9</accession>
<evidence type="ECO:0000256" key="1">
    <source>
        <dbReference type="ARBA" id="ARBA00004141"/>
    </source>
</evidence>
<feature type="transmembrane region" description="Helical" evidence="5">
    <location>
        <begin position="223"/>
        <end position="243"/>
    </location>
</feature>
<keyword evidence="7" id="KW-1185">Reference proteome</keyword>
<dbReference type="PANTHER" id="PTHR23507">
    <property type="entry name" value="ZGC:174356"/>
    <property type="match status" value="1"/>
</dbReference>
<feature type="transmembrane region" description="Helical" evidence="5">
    <location>
        <begin position="54"/>
        <end position="75"/>
    </location>
</feature>
<name>A0AAV8YTB9_9CUCU</name>
<evidence type="ECO:0000256" key="3">
    <source>
        <dbReference type="ARBA" id="ARBA00022989"/>
    </source>
</evidence>
<comment type="subcellular location">
    <subcellularLocation>
        <location evidence="1">Membrane</location>
        <topology evidence="1">Multi-pass membrane protein</topology>
    </subcellularLocation>
</comment>
<feature type="transmembrane region" description="Helical" evidence="5">
    <location>
        <begin position="115"/>
        <end position="136"/>
    </location>
</feature>
<evidence type="ECO:0000256" key="5">
    <source>
        <dbReference type="SAM" id="Phobius"/>
    </source>
</evidence>
<keyword evidence="4 5" id="KW-0472">Membrane</keyword>
<dbReference type="SUPFAM" id="SSF103473">
    <property type="entry name" value="MFS general substrate transporter"/>
    <property type="match status" value="1"/>
</dbReference>